<dbReference type="AlphaFoldDB" id="X6LUK0"/>
<reference evidence="1 2" key="1">
    <citation type="journal article" date="2013" name="Curr. Biol.">
        <title>The Genome of the Foraminiferan Reticulomyxa filosa.</title>
        <authorList>
            <person name="Glockner G."/>
            <person name="Hulsmann N."/>
            <person name="Schleicher M."/>
            <person name="Noegel A.A."/>
            <person name="Eichinger L."/>
            <person name="Gallinger C."/>
            <person name="Pawlowski J."/>
            <person name="Sierra R."/>
            <person name="Euteneuer U."/>
            <person name="Pillet L."/>
            <person name="Moustafa A."/>
            <person name="Platzer M."/>
            <person name="Groth M."/>
            <person name="Szafranski K."/>
            <person name="Schliwa M."/>
        </authorList>
    </citation>
    <scope>NUCLEOTIDE SEQUENCE [LARGE SCALE GENOMIC DNA]</scope>
</reference>
<dbReference type="Proteomes" id="UP000023152">
    <property type="component" value="Unassembled WGS sequence"/>
</dbReference>
<dbReference type="EMBL" id="ASPP01027927">
    <property type="protein sequence ID" value="ETO05613.1"/>
    <property type="molecule type" value="Genomic_DNA"/>
</dbReference>
<gene>
    <name evidence="1" type="ORF">RFI_31785</name>
</gene>
<keyword evidence="2" id="KW-1185">Reference proteome</keyword>
<comment type="caution">
    <text evidence="1">The sequence shown here is derived from an EMBL/GenBank/DDBJ whole genome shotgun (WGS) entry which is preliminary data.</text>
</comment>
<sequence>MERIKYAIDYVKDKLIDQNDVLKMIDKESYETLLEEELKEILIKNHLLKFNLKKFDDGWYPMPFLIFRIFLLFEICTVLRQEGTSQMRLSKCSTFKQVYEKGMKELQVQLTTY</sequence>
<protein>
    <submittedName>
        <fullName evidence="1">Uncharacterized protein</fullName>
    </submittedName>
</protein>
<organism evidence="1 2">
    <name type="scientific">Reticulomyxa filosa</name>
    <dbReference type="NCBI Taxonomy" id="46433"/>
    <lineage>
        <taxon>Eukaryota</taxon>
        <taxon>Sar</taxon>
        <taxon>Rhizaria</taxon>
        <taxon>Retaria</taxon>
        <taxon>Foraminifera</taxon>
        <taxon>Monothalamids</taxon>
        <taxon>Reticulomyxidae</taxon>
        <taxon>Reticulomyxa</taxon>
    </lineage>
</organism>
<accession>X6LUK0</accession>
<evidence type="ECO:0000313" key="2">
    <source>
        <dbReference type="Proteomes" id="UP000023152"/>
    </source>
</evidence>
<evidence type="ECO:0000313" key="1">
    <source>
        <dbReference type="EMBL" id="ETO05613.1"/>
    </source>
</evidence>
<name>X6LUK0_RETFI</name>
<proteinExistence type="predicted"/>